<dbReference type="KEGG" id="salx:SALLE_v1c09790"/>
<dbReference type="NCBIfam" id="NF045837">
    <property type="entry name" value="Mplas_Cys_pep"/>
    <property type="match status" value="1"/>
</dbReference>
<evidence type="ECO:0000313" key="1">
    <source>
        <dbReference type="EMBL" id="AXK51649.1"/>
    </source>
</evidence>
<dbReference type="AlphaFoldDB" id="A0A345Z4X0"/>
<name>A0A345Z4X0_9MOLU</name>
<dbReference type="InterPro" id="IPR000200">
    <property type="entry name" value="Peptidase_C10"/>
</dbReference>
<gene>
    <name evidence="1" type="ORF">SALLE_v1c09790</name>
</gene>
<accession>A0A345Z4X0</accession>
<dbReference type="Gene3D" id="3.90.70.50">
    <property type="entry name" value="Peptidase C10, streptopain"/>
    <property type="match status" value="1"/>
</dbReference>
<protein>
    <submittedName>
        <fullName evidence="1">Uncharacterized protein</fullName>
    </submittedName>
</protein>
<dbReference type="GO" id="GO:0006508">
    <property type="term" value="P:proteolysis"/>
    <property type="evidence" value="ECO:0007669"/>
    <property type="project" value="InterPro"/>
</dbReference>
<keyword evidence="2" id="KW-1185">Reference proteome</keyword>
<dbReference type="OrthoDB" id="395574at2"/>
<sequence length="288" mass="33436">MKNKFSNKINFNKNQGGDLELGRFATDEEIKKFSYLVPNYEWLTKLHSYNAIGYIDAEGLKGVSGIGLCEYISLSTLMTYQELFCNSGYFTEGEWDHYFDLQKKIGKFINMPYHENAEYDKKEESLVAKLFILNGKKINIKFGGGVDDTLREFIKSKEIKKRIHIKSCTSTMHSSKPETKMMQNNVPVMLSFAAKGVAHNVVIYGYDKKTKSYLVHWGWPGNSWERYSAVIIKKSDVWSYFSLGFWNAFYPKSKKALAPKPRFQYDGKMYTWTELEKKGLTFKNVDPY</sequence>
<dbReference type="RefSeq" id="WP_115558540.1">
    <property type="nucleotide sequence ID" value="NZ_CP031376.1"/>
</dbReference>
<dbReference type="Pfam" id="PF01640">
    <property type="entry name" value="Peptidase_C10"/>
    <property type="match status" value="1"/>
</dbReference>
<proteinExistence type="predicted"/>
<dbReference type="GO" id="GO:0008234">
    <property type="term" value="F:cysteine-type peptidase activity"/>
    <property type="evidence" value="ECO:0007669"/>
    <property type="project" value="InterPro"/>
</dbReference>
<reference evidence="1 2" key="1">
    <citation type="submission" date="2018-07" db="EMBL/GenBank/DDBJ databases">
        <title>Complete genome sequence of Spiroplasma alleghenense PLHS-1 (ATCC 51752).</title>
        <authorList>
            <person name="Chou L."/>
            <person name="Lee T.-Y."/>
            <person name="Tsai Y.-M."/>
            <person name="Kuo C.-H."/>
        </authorList>
    </citation>
    <scope>NUCLEOTIDE SEQUENCE [LARGE SCALE GENOMIC DNA]</scope>
    <source>
        <strain evidence="1 2">PLHS-1</strain>
    </source>
</reference>
<dbReference type="EMBL" id="CP031376">
    <property type="protein sequence ID" value="AXK51649.1"/>
    <property type="molecule type" value="Genomic_DNA"/>
</dbReference>
<dbReference type="InterPro" id="IPR054779">
    <property type="entry name" value="Cys_pept_put_mycoplasmatota"/>
</dbReference>
<dbReference type="InterPro" id="IPR044934">
    <property type="entry name" value="Streptopain_sf"/>
</dbReference>
<organism evidence="1 2">
    <name type="scientific">Spiroplasma alleghenense</name>
    <dbReference type="NCBI Taxonomy" id="216931"/>
    <lineage>
        <taxon>Bacteria</taxon>
        <taxon>Bacillati</taxon>
        <taxon>Mycoplasmatota</taxon>
        <taxon>Mollicutes</taxon>
        <taxon>Entomoplasmatales</taxon>
        <taxon>Spiroplasmataceae</taxon>
        <taxon>Spiroplasma</taxon>
    </lineage>
</organism>
<dbReference type="Proteomes" id="UP000254792">
    <property type="component" value="Chromosome"/>
</dbReference>
<evidence type="ECO:0000313" key="2">
    <source>
        <dbReference type="Proteomes" id="UP000254792"/>
    </source>
</evidence>